<dbReference type="GO" id="GO:0019843">
    <property type="term" value="F:rRNA binding"/>
    <property type="evidence" value="ECO:0007669"/>
    <property type="project" value="UniProtKB-KW"/>
</dbReference>
<dbReference type="PANTHER" id="PTHR11831">
    <property type="entry name" value="30S 40S RIBOSOMAL PROTEIN"/>
    <property type="match status" value="1"/>
</dbReference>
<evidence type="ECO:0000256" key="6">
    <source>
        <dbReference type="ARBA" id="ARBA00023128"/>
    </source>
</evidence>
<dbReference type="FunFam" id="3.10.290.10:FF:000025">
    <property type="entry name" value="30S ribosomal subunit S4"/>
    <property type="match status" value="1"/>
</dbReference>
<dbReference type="GeneID" id="36515813"/>
<evidence type="ECO:0000259" key="11">
    <source>
        <dbReference type="SMART" id="SM00363"/>
    </source>
</evidence>
<evidence type="ECO:0000256" key="3">
    <source>
        <dbReference type="ARBA" id="ARBA00022730"/>
    </source>
</evidence>
<evidence type="ECO:0000256" key="1">
    <source>
        <dbReference type="ARBA" id="ARBA00004173"/>
    </source>
</evidence>
<dbReference type="RefSeq" id="XP_024664390.1">
    <property type="nucleotide sequence ID" value="XM_024808622.1"/>
</dbReference>
<dbReference type="GO" id="GO:0042274">
    <property type="term" value="P:ribosomal small subunit biogenesis"/>
    <property type="evidence" value="ECO:0007669"/>
    <property type="project" value="TreeGrafter"/>
</dbReference>
<evidence type="ECO:0000256" key="9">
    <source>
        <dbReference type="ARBA" id="ARBA00071419"/>
    </source>
</evidence>
<organism evidence="12 13">
    <name type="scientific">Wickerhamiella sorbophila</name>
    <dbReference type="NCBI Taxonomy" id="45607"/>
    <lineage>
        <taxon>Eukaryota</taxon>
        <taxon>Fungi</taxon>
        <taxon>Dikarya</taxon>
        <taxon>Ascomycota</taxon>
        <taxon>Saccharomycotina</taxon>
        <taxon>Dipodascomycetes</taxon>
        <taxon>Dipodascales</taxon>
        <taxon>Trichomonascaceae</taxon>
        <taxon>Wickerhamiella</taxon>
    </lineage>
</organism>
<keyword evidence="6" id="KW-0496">Mitochondrion</keyword>
<sequence length="468" mass="53662">MPRRQKVPPFSLVRKRIRQSFNKLNIYNAMTWRKNRPFNSQYRQLFFAKQESRAYHGEGLTETQFRNVFRSELTSVSPLQSKAKRDGVEQEIPHALQTFVALERRLDTAVFRALFASSLRQASQYVVTGAVKVNGVKISQPGYVLRAGDMFSVDPNRVLEGLGRPKPSAAEAITQTNRIIRKYNKYLERCRKSPRQMWKSREARRKRHVVYNSKQAAKENRAIEQHNKSIDTAMKREIDAVKPRLILETALKGEKVGGEKLAAKSGALLGLVRGHLPPKDEAGYSADEVRDISGRYYDKHEPGVAGVANKSDVKKLCAELVQLKQDEIRTSYSSRLRHLGKAAPYDPTWVDRLPQPIPEIDPETDPEEFAKMKLALPFSTTGKLYGLAEPEKRWFTPWVPRQFVAAMAVLPHHLEVSHETCHAIYLRDPVARPNHSEVISPFSLDMHERVHMWYNYRRRKNLARTGSA</sequence>
<evidence type="ECO:0000256" key="2">
    <source>
        <dbReference type="ARBA" id="ARBA00007465"/>
    </source>
</evidence>
<dbReference type="Proteomes" id="UP000238350">
    <property type="component" value="Unassembled WGS sequence"/>
</dbReference>
<dbReference type="OrthoDB" id="3356781at2759"/>
<comment type="similarity">
    <text evidence="2">Belongs to the universal ribosomal protein uS4 family.</text>
</comment>
<comment type="subcellular location">
    <subcellularLocation>
        <location evidence="1">Mitochondrion</location>
    </subcellularLocation>
</comment>
<evidence type="ECO:0000256" key="4">
    <source>
        <dbReference type="ARBA" id="ARBA00022884"/>
    </source>
</evidence>
<feature type="domain" description="RNA-binding S4" evidence="11">
    <location>
        <begin position="104"/>
        <end position="167"/>
    </location>
</feature>
<dbReference type="EMBL" id="NDIQ01000021">
    <property type="protein sequence ID" value="PRT54445.1"/>
    <property type="molecule type" value="Genomic_DNA"/>
</dbReference>
<dbReference type="InterPro" id="IPR036986">
    <property type="entry name" value="S4_RNA-bd_sf"/>
</dbReference>
<gene>
    <name evidence="12" type="ORF">B9G98_02065</name>
</gene>
<comment type="function">
    <text evidence="8">Component of the mitochondrial ribosome (mitoribosome), a dedicated translation machinery responsible for the synthesis of mitochondrial genome-encoded proteins, including at least some of the essential transmembrane subunits of the mitochondrial respiratory chain. The mitoribosomes are attached to the mitochondrial inner membrane and translation products are cotranslationally integrated into the membrane.</text>
</comment>
<evidence type="ECO:0000256" key="10">
    <source>
        <dbReference type="PROSITE-ProRule" id="PRU00182"/>
    </source>
</evidence>
<proteinExistence type="inferred from homology"/>
<dbReference type="STRING" id="45607.A0A2T0FHI4"/>
<keyword evidence="5 12" id="KW-0689">Ribosomal protein</keyword>
<protein>
    <recommendedName>
        <fullName evidence="9">Small ribosomal subunit protein uS4m</fullName>
    </recommendedName>
</protein>
<keyword evidence="13" id="KW-1185">Reference proteome</keyword>
<dbReference type="SUPFAM" id="SSF55174">
    <property type="entry name" value="Alpha-L RNA-binding motif"/>
    <property type="match status" value="1"/>
</dbReference>
<evidence type="ECO:0000256" key="5">
    <source>
        <dbReference type="ARBA" id="ARBA00022980"/>
    </source>
</evidence>
<dbReference type="SMART" id="SM00363">
    <property type="entry name" value="S4"/>
    <property type="match status" value="1"/>
</dbReference>
<keyword evidence="4 10" id="KW-0694">RNA-binding</keyword>
<dbReference type="InterPro" id="IPR002942">
    <property type="entry name" value="S4_RNA-bd"/>
</dbReference>
<dbReference type="PANTHER" id="PTHR11831:SF4">
    <property type="entry name" value="SMALL RIBOSOMAL SUBUNIT PROTEIN US4M"/>
    <property type="match status" value="1"/>
</dbReference>
<reference evidence="12 13" key="1">
    <citation type="submission" date="2017-04" db="EMBL/GenBank/DDBJ databases">
        <title>Genome sequencing of [Candida] sorbophila.</title>
        <authorList>
            <person name="Ahn J.O."/>
        </authorList>
    </citation>
    <scope>NUCLEOTIDE SEQUENCE [LARGE SCALE GENOMIC DNA]</scope>
    <source>
        <strain evidence="12 13">DS02</strain>
    </source>
</reference>
<dbReference type="Pfam" id="PF01479">
    <property type="entry name" value="S4"/>
    <property type="match status" value="1"/>
</dbReference>
<evidence type="ECO:0000313" key="12">
    <source>
        <dbReference type="EMBL" id="PRT54445.1"/>
    </source>
</evidence>
<dbReference type="GO" id="GO:0003735">
    <property type="term" value="F:structural constituent of ribosome"/>
    <property type="evidence" value="ECO:0007669"/>
    <property type="project" value="TreeGrafter"/>
</dbReference>
<dbReference type="CDD" id="cd00165">
    <property type="entry name" value="S4"/>
    <property type="match status" value="1"/>
</dbReference>
<dbReference type="PROSITE" id="PS50889">
    <property type="entry name" value="S4"/>
    <property type="match status" value="1"/>
</dbReference>
<evidence type="ECO:0000313" key="13">
    <source>
        <dbReference type="Proteomes" id="UP000238350"/>
    </source>
</evidence>
<comment type="caution">
    <text evidence="12">The sequence shown here is derived from an EMBL/GenBank/DDBJ whole genome shotgun (WGS) entry which is preliminary data.</text>
</comment>
<name>A0A2T0FHI4_9ASCO</name>
<dbReference type="GO" id="GO:0005763">
    <property type="term" value="C:mitochondrial small ribosomal subunit"/>
    <property type="evidence" value="ECO:0007669"/>
    <property type="project" value="TreeGrafter"/>
</dbReference>
<dbReference type="InterPro" id="IPR022801">
    <property type="entry name" value="Ribosomal_uS4"/>
</dbReference>
<keyword evidence="7" id="KW-0687">Ribonucleoprotein</keyword>
<evidence type="ECO:0000256" key="7">
    <source>
        <dbReference type="ARBA" id="ARBA00023274"/>
    </source>
</evidence>
<evidence type="ECO:0000256" key="8">
    <source>
        <dbReference type="ARBA" id="ARBA00037226"/>
    </source>
</evidence>
<dbReference type="Gene3D" id="3.10.290.10">
    <property type="entry name" value="RNA-binding S4 domain"/>
    <property type="match status" value="1"/>
</dbReference>
<accession>A0A2T0FHI4</accession>
<dbReference type="AlphaFoldDB" id="A0A2T0FHI4"/>
<keyword evidence="3" id="KW-0699">rRNA-binding</keyword>